<dbReference type="HOGENOM" id="CLU_2681669_0_0_7"/>
<dbReference type="EMBL" id="CP002431">
    <property type="protein sequence ID" value="ADU63799.1"/>
    <property type="molecule type" value="Genomic_DNA"/>
</dbReference>
<proteinExistence type="predicted"/>
<dbReference type="AlphaFoldDB" id="E6VXI3"/>
<keyword evidence="2" id="KW-1185">Reference proteome</keyword>
<sequence>MFLSTSTTGTPSPQIPAPPPFSGLGHALEAVETIARDMRPQWDIRIDCEVIDMLPLPAHGYALQLCLGREIRGR</sequence>
<reference evidence="2" key="1">
    <citation type="submission" date="2010-12" db="EMBL/GenBank/DDBJ databases">
        <title>Complete sequence of Desulfovibrio aespoeensis Aspo-2.</title>
        <authorList>
            <consortium name="US DOE Joint Genome Institute"/>
            <person name="Lucas S."/>
            <person name="Copeland A."/>
            <person name="Lapidus A."/>
            <person name="Cheng J.-F."/>
            <person name="Goodwin L."/>
            <person name="Pitluck S."/>
            <person name="Chertkov O."/>
            <person name="Misra M."/>
            <person name="Detter J.C."/>
            <person name="Han C."/>
            <person name="Tapia R."/>
            <person name="Land M."/>
            <person name="Hauser L."/>
            <person name="Kyrpides N."/>
            <person name="Ivanova N."/>
            <person name="Ovchinnikova G."/>
            <person name="Pedersen K."/>
            <person name="Jagevall S."/>
            <person name="Hazen T."/>
            <person name="Woyke T."/>
        </authorList>
    </citation>
    <scope>NUCLEOTIDE SEQUENCE [LARGE SCALE GENOMIC DNA]</scope>
    <source>
        <strain evidence="2">ATCC 700646 / DSM 10631 / Aspo-2</strain>
    </source>
</reference>
<evidence type="ECO:0000313" key="2">
    <source>
        <dbReference type="Proteomes" id="UP000002191"/>
    </source>
</evidence>
<gene>
    <name evidence="1" type="ordered locus">Daes_2803</name>
</gene>
<dbReference type="STRING" id="643562.Daes_2803"/>
<organism evidence="1 2">
    <name type="scientific">Pseudodesulfovibrio aespoeensis (strain ATCC 700646 / DSM 10631 / Aspo-2)</name>
    <name type="common">Desulfovibrio aespoeensis</name>
    <dbReference type="NCBI Taxonomy" id="643562"/>
    <lineage>
        <taxon>Bacteria</taxon>
        <taxon>Pseudomonadati</taxon>
        <taxon>Thermodesulfobacteriota</taxon>
        <taxon>Desulfovibrionia</taxon>
        <taxon>Desulfovibrionales</taxon>
        <taxon>Desulfovibrionaceae</taxon>
    </lineage>
</organism>
<name>E6VXI3_PSEA9</name>
<dbReference type="KEGG" id="das:Daes_2803"/>
<protein>
    <submittedName>
        <fullName evidence="1">Uncharacterized protein</fullName>
    </submittedName>
</protein>
<reference evidence="1 2" key="2">
    <citation type="journal article" date="2014" name="Genome Announc.">
        <title>Complete Genome Sequence of the Subsurface, Mesophilic Sulfate-Reducing Bacterium Desulfovibrio aespoeensis Aspo-2.</title>
        <authorList>
            <person name="Pedersen K."/>
            <person name="Bengtsson A."/>
            <person name="Edlund J."/>
            <person name="Rabe L."/>
            <person name="Hazen T."/>
            <person name="Chakraborty R."/>
            <person name="Goodwin L."/>
            <person name="Shapiro N."/>
        </authorList>
    </citation>
    <scope>NUCLEOTIDE SEQUENCE [LARGE SCALE GENOMIC DNA]</scope>
    <source>
        <strain evidence="2">ATCC 700646 / DSM 10631 / Aspo-2</strain>
    </source>
</reference>
<evidence type="ECO:0000313" key="1">
    <source>
        <dbReference type="EMBL" id="ADU63799.1"/>
    </source>
</evidence>
<accession>E6VXI3</accession>
<dbReference type="Proteomes" id="UP000002191">
    <property type="component" value="Chromosome"/>
</dbReference>